<dbReference type="Pfam" id="PF14507">
    <property type="entry name" value="CppA_C"/>
    <property type="match status" value="1"/>
</dbReference>
<evidence type="ECO:0000259" key="2">
    <source>
        <dbReference type="Pfam" id="PF14507"/>
    </source>
</evidence>
<dbReference type="SUPFAM" id="SSF54593">
    <property type="entry name" value="Glyoxalase/Bleomycin resistance protein/Dihydroxybiphenyl dioxygenase"/>
    <property type="match status" value="1"/>
</dbReference>
<dbReference type="RefSeq" id="WP_253365574.1">
    <property type="nucleotide sequence ID" value="NZ_JALJXU010000006.1"/>
</dbReference>
<dbReference type="Gene3D" id="3.10.180.10">
    <property type="entry name" value="2,3-Dihydroxybiphenyl 1,2-Dioxygenase, domain 1"/>
    <property type="match status" value="1"/>
</dbReference>
<feature type="domain" description="CppA C-terminal" evidence="2">
    <location>
        <begin position="145"/>
        <end position="242"/>
    </location>
</feature>
<name>A0ABV2JPN5_9STRE</name>
<dbReference type="InterPro" id="IPR029068">
    <property type="entry name" value="Glyas_Bleomycin-R_OHBP_Dase"/>
</dbReference>
<dbReference type="Pfam" id="PF14506">
    <property type="entry name" value="CppA_N"/>
    <property type="match status" value="1"/>
</dbReference>
<organism evidence="3 4">
    <name type="scientific">Streptococcus gallinaceus</name>
    <dbReference type="NCBI Taxonomy" id="165758"/>
    <lineage>
        <taxon>Bacteria</taxon>
        <taxon>Bacillati</taxon>
        <taxon>Bacillota</taxon>
        <taxon>Bacilli</taxon>
        <taxon>Lactobacillales</taxon>
        <taxon>Streptococcaceae</taxon>
        <taxon>Streptococcus</taxon>
    </lineage>
</organism>
<dbReference type="EMBL" id="JBEPMK010000005">
    <property type="protein sequence ID" value="MET3644833.1"/>
    <property type="molecule type" value="Genomic_DNA"/>
</dbReference>
<evidence type="ECO:0008006" key="5">
    <source>
        <dbReference type="Google" id="ProtNLM"/>
    </source>
</evidence>
<dbReference type="InterPro" id="IPR032702">
    <property type="entry name" value="CppA_N"/>
</dbReference>
<gene>
    <name evidence="3" type="ORF">ABID27_001464</name>
</gene>
<evidence type="ECO:0000313" key="3">
    <source>
        <dbReference type="EMBL" id="MET3644833.1"/>
    </source>
</evidence>
<sequence>MYIDTNKIVPALRVNNRTMNQDFLEQDLGMKTILEDGPFAEFSGQGKKEAQLVLIESPSMRTRAVKGLKKLSQIVIKVENPLEIEALLARGSRFTKLYQGRNGYAFAAEAPEKYTFLLHSEEGGADLNEIAAPQEFKELTNFTGLTAFTVEKIVINSPQVEKSRDFYQALLPEQSILAFQEAEGEDLLAPADSTWDLDSLRFTVAADMDWAQLEAKLPGAFFKDKKESFIQSVDPSGIEVWFEK</sequence>
<comment type="caution">
    <text evidence="3">The sequence shown here is derived from an EMBL/GenBank/DDBJ whole genome shotgun (WGS) entry which is preliminary data.</text>
</comment>
<protein>
    <recommendedName>
        <fullName evidence="5">Proteinase</fullName>
    </recommendedName>
</protein>
<feature type="domain" description="CppA N-terminal" evidence="1">
    <location>
        <begin position="9"/>
        <end position="129"/>
    </location>
</feature>
<keyword evidence="4" id="KW-1185">Reference proteome</keyword>
<dbReference type="InterPro" id="IPR032703">
    <property type="entry name" value="CppA_C"/>
</dbReference>
<proteinExistence type="predicted"/>
<evidence type="ECO:0000259" key="1">
    <source>
        <dbReference type="Pfam" id="PF14506"/>
    </source>
</evidence>
<evidence type="ECO:0000313" key="4">
    <source>
        <dbReference type="Proteomes" id="UP001549055"/>
    </source>
</evidence>
<accession>A0ABV2JPN5</accession>
<dbReference type="Proteomes" id="UP001549055">
    <property type="component" value="Unassembled WGS sequence"/>
</dbReference>
<reference evidence="3 4" key="1">
    <citation type="submission" date="2024-06" db="EMBL/GenBank/DDBJ databases">
        <title>Genomic Encyclopedia of Type Strains, Phase IV (KMG-IV): sequencing the most valuable type-strain genomes for metagenomic binning, comparative biology and taxonomic classification.</title>
        <authorList>
            <person name="Goeker M."/>
        </authorList>
    </citation>
    <scope>NUCLEOTIDE SEQUENCE [LARGE SCALE GENOMIC DNA]</scope>
    <source>
        <strain evidence="3 4">DSM 15349</strain>
    </source>
</reference>
<dbReference type="Gene3D" id="3.10.180.40">
    <property type="entry name" value="C3-degrading proteinase like domains"/>
    <property type="match status" value="1"/>
</dbReference>